<organism evidence="9">
    <name type="scientific">Oryza nivara</name>
    <name type="common">Indian wild rice</name>
    <name type="synonym">Oryza sativa f. spontanea</name>
    <dbReference type="NCBI Taxonomy" id="4536"/>
    <lineage>
        <taxon>Eukaryota</taxon>
        <taxon>Viridiplantae</taxon>
        <taxon>Streptophyta</taxon>
        <taxon>Embryophyta</taxon>
        <taxon>Tracheophyta</taxon>
        <taxon>Spermatophyta</taxon>
        <taxon>Magnoliopsida</taxon>
        <taxon>Liliopsida</taxon>
        <taxon>Poales</taxon>
        <taxon>Poaceae</taxon>
        <taxon>BOP clade</taxon>
        <taxon>Oryzoideae</taxon>
        <taxon>Oryzeae</taxon>
        <taxon>Oryzinae</taxon>
        <taxon>Oryza</taxon>
    </lineage>
</organism>
<keyword evidence="6" id="KW-0539">Nucleus</keyword>
<dbReference type="PANTHER" id="PTHR16223">
    <property type="entry name" value="TRANSCRIPTION FACTOR BHLH83-RELATED"/>
    <property type="match status" value="1"/>
</dbReference>
<dbReference type="HOGENOM" id="CLU_957719_0_0_1"/>
<dbReference type="Proteomes" id="UP000006591">
    <property type="component" value="Chromosome 3"/>
</dbReference>
<evidence type="ECO:0000256" key="7">
    <source>
        <dbReference type="SAM" id="MobiDB-lite"/>
    </source>
</evidence>
<feature type="region of interest" description="Disordered" evidence="7">
    <location>
        <begin position="128"/>
        <end position="155"/>
    </location>
</feature>
<sequence>MSQDELQQPGQVQWTPAPEEKSEIAVQFFTAPYPCQNGQLDHGEHHALGGIGACSSVHWQPDRGTCYWPPPLSGDGGGGSGSGSSGTGEGGYIGERCYYVGEPDVPIGLNLLVGDNDGAGVVLRDAAPQAKRRTQAGHGGDLGRQKKKARVSDKRKNSWPIEKIYRCNLHVIMHRNQESMQSGSCSDNESNCSQVNRRKVDRVAGGGNGKVPARRRSATIAQSLYARRRRERINGRLRILQKLVPNGTKVDISTMLEEAVRYVKFLQLQIKVEVQIVCHDQMLSSDELWMYAPIVYNGMDLGIDLNISPPR</sequence>
<dbReference type="PANTHER" id="PTHR16223:SF274">
    <property type="entry name" value="TRANSCRIPTION FACTOR BHLH84"/>
    <property type="match status" value="1"/>
</dbReference>
<dbReference type="GO" id="GO:0000981">
    <property type="term" value="F:DNA-binding transcription factor activity, RNA polymerase II-specific"/>
    <property type="evidence" value="ECO:0007669"/>
    <property type="project" value="TreeGrafter"/>
</dbReference>
<evidence type="ECO:0000256" key="3">
    <source>
        <dbReference type="ARBA" id="ARBA00023015"/>
    </source>
</evidence>
<dbReference type="PROSITE" id="PS50888">
    <property type="entry name" value="BHLH"/>
    <property type="match status" value="1"/>
</dbReference>
<comment type="similarity">
    <text evidence="2">Belongs to the bHLH protein family.</text>
</comment>
<keyword evidence="4" id="KW-0238">DNA-binding</keyword>
<dbReference type="FunFam" id="4.10.280.10:FF:000022">
    <property type="entry name" value="Basic helix-loop-helix transcription factor"/>
    <property type="match status" value="1"/>
</dbReference>
<dbReference type="GO" id="GO:0000978">
    <property type="term" value="F:RNA polymerase II cis-regulatory region sequence-specific DNA binding"/>
    <property type="evidence" value="ECO:0007669"/>
    <property type="project" value="TreeGrafter"/>
</dbReference>
<evidence type="ECO:0000313" key="10">
    <source>
        <dbReference type="Proteomes" id="UP000006591"/>
    </source>
</evidence>
<evidence type="ECO:0000256" key="2">
    <source>
        <dbReference type="ARBA" id="ARBA00005510"/>
    </source>
</evidence>
<dbReference type="GO" id="GO:0046983">
    <property type="term" value="F:protein dimerization activity"/>
    <property type="evidence" value="ECO:0007669"/>
    <property type="project" value="InterPro"/>
</dbReference>
<keyword evidence="3" id="KW-0805">Transcription regulation</keyword>
<dbReference type="STRING" id="4536.A0A0E0GU65"/>
<dbReference type="SMART" id="SM00353">
    <property type="entry name" value="HLH"/>
    <property type="match status" value="1"/>
</dbReference>
<dbReference type="SUPFAM" id="SSF47459">
    <property type="entry name" value="HLH, helix-loop-helix DNA-binding domain"/>
    <property type="match status" value="1"/>
</dbReference>
<dbReference type="eggNOG" id="ENOG502SP56">
    <property type="taxonomic scope" value="Eukaryota"/>
</dbReference>
<reference evidence="9" key="2">
    <citation type="submission" date="2018-04" db="EMBL/GenBank/DDBJ databases">
        <title>OnivRS2 (Oryza nivara Reference Sequence Version 2).</title>
        <authorList>
            <person name="Zhang J."/>
            <person name="Kudrna D."/>
            <person name="Lee S."/>
            <person name="Talag J."/>
            <person name="Rajasekar S."/>
            <person name="Welchert J."/>
            <person name="Hsing Y.-I."/>
            <person name="Wing R.A."/>
        </authorList>
    </citation>
    <scope>NUCLEOTIDE SEQUENCE [LARGE SCALE GENOMIC DNA]</scope>
    <source>
        <strain evidence="9">SL10</strain>
    </source>
</reference>
<reference evidence="9" key="1">
    <citation type="submission" date="2015-04" db="UniProtKB">
        <authorList>
            <consortium name="EnsemblPlants"/>
        </authorList>
    </citation>
    <scope>IDENTIFICATION</scope>
    <source>
        <strain evidence="9">SL10</strain>
    </source>
</reference>
<evidence type="ECO:0000259" key="8">
    <source>
        <dbReference type="PROSITE" id="PS50888"/>
    </source>
</evidence>
<dbReference type="InterPro" id="IPR036638">
    <property type="entry name" value="HLH_DNA-bd_sf"/>
</dbReference>
<feature type="region of interest" description="Disordered" evidence="7">
    <location>
        <begin position="68"/>
        <end position="87"/>
    </location>
</feature>
<evidence type="ECO:0000256" key="1">
    <source>
        <dbReference type="ARBA" id="ARBA00004123"/>
    </source>
</evidence>
<dbReference type="EnsemblPlants" id="ONIVA03G36690.1">
    <property type="protein sequence ID" value="ONIVA03G36690.1"/>
    <property type="gene ID" value="ONIVA03G36690"/>
</dbReference>
<dbReference type="InterPro" id="IPR045843">
    <property type="entry name" value="IND-like"/>
</dbReference>
<evidence type="ECO:0000256" key="6">
    <source>
        <dbReference type="ARBA" id="ARBA00023242"/>
    </source>
</evidence>
<dbReference type="Gramene" id="ONIVA03G36690.1">
    <property type="protein sequence ID" value="ONIVA03G36690.1"/>
    <property type="gene ID" value="ONIVA03G36690"/>
</dbReference>
<dbReference type="GO" id="GO:0005634">
    <property type="term" value="C:nucleus"/>
    <property type="evidence" value="ECO:0007669"/>
    <property type="project" value="UniProtKB-SubCell"/>
</dbReference>
<name>A0A0E0GU65_ORYNI</name>
<keyword evidence="5" id="KW-0804">Transcription</keyword>
<feature type="domain" description="BHLH" evidence="8">
    <location>
        <begin position="217"/>
        <end position="266"/>
    </location>
</feature>
<feature type="region of interest" description="Disordered" evidence="7">
    <location>
        <begin position="1"/>
        <end position="20"/>
    </location>
</feature>
<dbReference type="Pfam" id="PF00010">
    <property type="entry name" value="HLH"/>
    <property type="match status" value="1"/>
</dbReference>
<accession>A0A0E0GU65</accession>
<dbReference type="OMA" id="QAGHAHD"/>
<evidence type="ECO:0000313" key="9">
    <source>
        <dbReference type="EnsemblPlants" id="ONIVA03G36690.1"/>
    </source>
</evidence>
<comment type="subcellular location">
    <subcellularLocation>
        <location evidence="1">Nucleus</location>
    </subcellularLocation>
</comment>
<dbReference type="Gene3D" id="4.10.280.10">
    <property type="entry name" value="Helix-loop-helix DNA-binding domain"/>
    <property type="match status" value="1"/>
</dbReference>
<evidence type="ECO:0000256" key="4">
    <source>
        <dbReference type="ARBA" id="ARBA00023125"/>
    </source>
</evidence>
<dbReference type="AlphaFoldDB" id="A0A0E0GU65"/>
<feature type="compositionally biased region" description="Polar residues" evidence="7">
    <location>
        <begin position="1"/>
        <end position="14"/>
    </location>
</feature>
<protein>
    <recommendedName>
        <fullName evidence="8">BHLH domain-containing protein</fullName>
    </recommendedName>
</protein>
<dbReference type="InterPro" id="IPR011598">
    <property type="entry name" value="bHLH_dom"/>
</dbReference>
<keyword evidence="10" id="KW-1185">Reference proteome</keyword>
<evidence type="ECO:0000256" key="5">
    <source>
        <dbReference type="ARBA" id="ARBA00023163"/>
    </source>
</evidence>
<proteinExistence type="inferred from homology"/>
<feature type="compositionally biased region" description="Gly residues" evidence="7">
    <location>
        <begin position="74"/>
        <end position="87"/>
    </location>
</feature>